<dbReference type="InterPro" id="IPR002890">
    <property type="entry name" value="MG2"/>
</dbReference>
<comment type="caution">
    <text evidence="6">The sequence shown here is derived from an EMBL/GenBank/DDBJ whole genome shotgun (WGS) entry which is preliminary data.</text>
</comment>
<organism evidence="6 7">
    <name type="scientific">Denitratimonas tolerans</name>
    <dbReference type="NCBI Taxonomy" id="1338420"/>
    <lineage>
        <taxon>Bacteria</taxon>
        <taxon>Pseudomonadati</taxon>
        <taxon>Pseudomonadota</taxon>
        <taxon>Gammaproteobacteria</taxon>
        <taxon>Lysobacterales</taxon>
        <taxon>Lysobacteraceae</taxon>
        <taxon>Denitratimonas</taxon>
    </lineage>
</organism>
<dbReference type="Pfam" id="PF01835">
    <property type="entry name" value="MG2"/>
    <property type="match status" value="1"/>
</dbReference>
<dbReference type="PANTHER" id="PTHR40094">
    <property type="entry name" value="ALPHA-2-MACROGLOBULIN HOMOLOG"/>
    <property type="match status" value="1"/>
</dbReference>
<dbReference type="Pfam" id="PF17973">
    <property type="entry name" value="bMG10"/>
    <property type="match status" value="1"/>
</dbReference>
<keyword evidence="7" id="KW-1185">Reference proteome</keyword>
<dbReference type="SMART" id="SM01419">
    <property type="entry name" value="Thiol-ester_cl"/>
    <property type="match status" value="1"/>
</dbReference>
<dbReference type="SMART" id="SM01360">
    <property type="entry name" value="A2M"/>
    <property type="match status" value="1"/>
</dbReference>
<dbReference type="Proteomes" id="UP001364472">
    <property type="component" value="Unassembled WGS sequence"/>
</dbReference>
<protein>
    <recommendedName>
        <fullName evidence="3">Alpha-2-macroglobulin</fullName>
    </recommendedName>
</protein>
<dbReference type="InterPro" id="IPR047565">
    <property type="entry name" value="Alpha-macroglob_thiol-ester_cl"/>
</dbReference>
<dbReference type="InterPro" id="IPR051802">
    <property type="entry name" value="YfhM-like"/>
</dbReference>
<dbReference type="EMBL" id="JBBDHC010000004">
    <property type="protein sequence ID" value="MEJ1248913.1"/>
    <property type="molecule type" value="Genomic_DNA"/>
</dbReference>
<comment type="function">
    <text evidence="3">Protects the bacterial cell from host peptidases.</text>
</comment>
<dbReference type="Pfam" id="PF00207">
    <property type="entry name" value="A2M"/>
    <property type="match status" value="1"/>
</dbReference>
<dbReference type="CDD" id="cd02891">
    <property type="entry name" value="A2M_like"/>
    <property type="match status" value="1"/>
</dbReference>
<reference evidence="6 7" key="1">
    <citation type="journal article" date="2016" name="Antonie Van Leeuwenhoek">
        <title>Denitratimonas tolerans gen. nov., sp. nov., a denitrifying bacterium isolated from a bioreactor for tannery wastewater treatment.</title>
        <authorList>
            <person name="Han S.I."/>
            <person name="Kim J.O."/>
            <person name="Lee Y.R."/>
            <person name="Ekpeghere K.I."/>
            <person name="Koh S.C."/>
            <person name="Whang K.S."/>
        </authorList>
    </citation>
    <scope>NUCLEOTIDE SEQUENCE [LARGE SCALE GENOMIC DNA]</scope>
    <source>
        <strain evidence="6 7">KACC 17565</strain>
    </source>
</reference>
<dbReference type="Pfam" id="PF17972">
    <property type="entry name" value="bMG5"/>
    <property type="match status" value="1"/>
</dbReference>
<dbReference type="Gene3D" id="2.60.40.1930">
    <property type="match status" value="1"/>
</dbReference>
<feature type="domain" description="Alpha-2-macroglobulin" evidence="5">
    <location>
        <begin position="942"/>
        <end position="1031"/>
    </location>
</feature>
<dbReference type="Pfam" id="PF07678">
    <property type="entry name" value="TED_complement"/>
    <property type="match status" value="1"/>
</dbReference>
<feature type="domain" description="Alpha-2-macroglobulin bait region" evidence="4">
    <location>
        <begin position="735"/>
        <end position="878"/>
    </location>
</feature>
<dbReference type="InterPro" id="IPR041246">
    <property type="entry name" value="Bact_MG10"/>
</dbReference>
<dbReference type="Pfam" id="PF17962">
    <property type="entry name" value="bMG6"/>
    <property type="match status" value="1"/>
</dbReference>
<dbReference type="Pfam" id="PF21142">
    <property type="entry name" value="A2M_bMG2"/>
    <property type="match status" value="1"/>
</dbReference>
<dbReference type="InterPro" id="IPR041462">
    <property type="entry name" value="Bact_A2M_MG6"/>
</dbReference>
<dbReference type="PANTHER" id="PTHR40094:SF1">
    <property type="entry name" value="UBIQUITIN DOMAIN-CONTAINING PROTEIN"/>
    <property type="match status" value="1"/>
</dbReference>
<evidence type="ECO:0000313" key="6">
    <source>
        <dbReference type="EMBL" id="MEJ1248913.1"/>
    </source>
</evidence>
<dbReference type="SUPFAM" id="SSF48239">
    <property type="entry name" value="Terpenoid cyclases/Protein prenyltransferases"/>
    <property type="match status" value="1"/>
</dbReference>
<dbReference type="InterPro" id="IPR011625">
    <property type="entry name" value="A2M_N_BRD"/>
</dbReference>
<dbReference type="InterPro" id="IPR049120">
    <property type="entry name" value="A2M_bMG2"/>
</dbReference>
<name>A0AAW9R414_9GAMM</name>
<evidence type="ECO:0000256" key="2">
    <source>
        <dbReference type="ARBA" id="ARBA00022729"/>
    </source>
</evidence>
<dbReference type="Gene3D" id="1.50.10.20">
    <property type="match status" value="1"/>
</dbReference>
<evidence type="ECO:0000256" key="1">
    <source>
        <dbReference type="ARBA" id="ARBA00010556"/>
    </source>
</evidence>
<keyword evidence="3" id="KW-1003">Cell membrane</keyword>
<dbReference type="SMART" id="SM01359">
    <property type="entry name" value="A2M_N_2"/>
    <property type="match status" value="1"/>
</dbReference>
<dbReference type="GO" id="GO:0004866">
    <property type="term" value="F:endopeptidase inhibitor activity"/>
    <property type="evidence" value="ECO:0007669"/>
    <property type="project" value="UniProtKB-UniRule"/>
</dbReference>
<dbReference type="Pfam" id="PF11974">
    <property type="entry name" value="bMG3"/>
    <property type="match status" value="1"/>
</dbReference>
<dbReference type="InterPro" id="IPR021868">
    <property type="entry name" value="Alpha_2_Macroglob_MG3"/>
</dbReference>
<dbReference type="InterPro" id="IPR041203">
    <property type="entry name" value="Bact_A2M_MG5"/>
</dbReference>
<dbReference type="RefSeq" id="WP_337334630.1">
    <property type="nucleotide sequence ID" value="NZ_JBBDHC010000004.1"/>
</dbReference>
<proteinExistence type="inferred from homology"/>
<evidence type="ECO:0000256" key="3">
    <source>
        <dbReference type="PIRNR" id="PIRNR038980"/>
    </source>
</evidence>
<keyword evidence="2" id="KW-0732">Signal</keyword>
<dbReference type="InterPro" id="IPR026284">
    <property type="entry name" value="A2MG_proteobact"/>
</dbReference>
<evidence type="ECO:0000313" key="7">
    <source>
        <dbReference type="Proteomes" id="UP001364472"/>
    </source>
</evidence>
<keyword evidence="3" id="KW-0472">Membrane</keyword>
<gene>
    <name evidence="6" type="ORF">WB794_04375</name>
</gene>
<evidence type="ECO:0000259" key="4">
    <source>
        <dbReference type="SMART" id="SM01359"/>
    </source>
</evidence>
<accession>A0AAW9R414</accession>
<dbReference type="InterPro" id="IPR001599">
    <property type="entry name" value="Macroglobln_a2"/>
</dbReference>
<dbReference type="GO" id="GO:0005615">
    <property type="term" value="C:extracellular space"/>
    <property type="evidence" value="ECO:0007669"/>
    <property type="project" value="InterPro"/>
</dbReference>
<keyword evidence="3" id="KW-0646">Protease inhibitor</keyword>
<sequence length="1627" mass="176763">MCISRRFGLTATFLATLILLVLLPGCGTPDAPPQAPPVATEPATTDAFILAEATGESWNGRPALRLAFSQPLVADLPFDDLLLVRDAEGADAPGSWSLDEEDTRVLRFPYVQGDKTYTISFKAGLATPDGRSLGALPDREVYSGNLPPAVGFASQGSVLPARGTRGLPIIGVNTPEVDVEFFRVREKSLSDFLGRYGRAESRGYWELDHINALADSVYANRFAVDASRNVRQVSFLPVQTIAELREPGVYFAVLRRAGAFDGSYETTHFYVTDLGLHARAEKDGLFVHAAALSSGQPRNGVELRLQNRKGETLASASTDSDGAAMLPAQPKDKLVLIARQGSEVAVVSFNQPAIDLSDFSVGGRRQTAQDVYAWSGRDLFRPGEVLQVSALLRDYDGRPLPEAQTLFATLRQPDGRVTSTLPLEPGELGYYSYQRTLTDDVPTGRWALEFRLDPTAADPIGRFEFRIEEFLPERLKLVLESAVARLAPGAPLPLDVDADFLYGAPAAGNRFLAEVLYRPALRAVPALKGYFFGDPTVSLPKEPEQSIDTTLDDKGQLHEPIAVLPDAEAPKAPFEVIVSGSVFESGGRAVRRSLVRAVWPADALVGVRPLFDAEDGPNANSEIAFEIVKSDPEGNLQPAQNLSVKLVRELRNYHWHWVDGSGWNTDFTRRYQTDSEATVNFDGTTPARFSARVEWGEYRLEVTDPSTGLTMRYPFTAGWSWNNDNQGIDARPDKVKVAFDQSGYRAGDTAVVTLTSPYDGPAVVLVESDRLLYRGNVQVRGATTVKIPVDASFMRHDVYVTALVFRPADQASLVGPNRAIGVAHLPIARGQRDASLEVKVPELTRPGQAIRIDLSSPEFAGTEAHAVVEAVDLGIINLTGYPVPDAAGHFLAPRGFGIDAYDLYGRVIAPLDGAAARLRYGGDAALAALPQARRPTAKVQTVALHAAPVRFDAQGRASVEFTAPDFNGTLRVAALAFSEDRYARADDETLVRAPLVMEVSTPRVMAPGDRAQLTVDLHNLSGKSASWRVSAVGTAPIGIEAPAREVTLADNARTTLHFPLLAGSQNAVGKFSVSAQSPESSLTRQFEITVRPAWPAVRRSQAQQLDGAQTLSFGPSLFDGLFAESGIAQLSIASIPPLPFTTAIDGLIGYPYGCIEQTTSRLWPLVDLDAATSRKFGLEPLEEAKRKDMLDTGFGRIAAMQRQNGQFSFWPGEDSPMPQMTAYVADILITAKQNGIAIPETVLEKALTRLNDDLLTGGDGYYSYDHSQHLRFASNAYGGYVLARVNRAPLGTLRSLWDNQRDRSLTALPLVHLGIALKLAGDEKRADAAIAAALEMTSERPGYLGDYGSDVRDEALLLALLYEHGLASQATGGRVMKLARELRRPEMSRYWFSTQERLAIFRLGRTVLSENHDGLQGEFRIAGTPHALSGRPLVSREVGLEDLRRGVSLTLEGSGPFWLSQDIVGYPTSAPAPSESGLRVRRAWYRTDGTLFTGTRLTEGESLIAMVTVEADEYIPDALVVDLLPGGVEIENLALGGNDAFGELMIDGVSLSEREYGVDLRHEEYRDDRYVAAIKLWSGSTARLFYLVRAVSPGTYVVPPPSVEDMYRPQLSGMGTSPQKTVTVVSP</sequence>
<dbReference type="InterPro" id="IPR011626">
    <property type="entry name" value="Alpha-macroglobulin_TED"/>
</dbReference>
<dbReference type="InterPro" id="IPR008930">
    <property type="entry name" value="Terpenoid_cyclase/PrenylTrfase"/>
</dbReference>
<evidence type="ECO:0000259" key="5">
    <source>
        <dbReference type="SMART" id="SM01360"/>
    </source>
</evidence>
<comment type="similarity">
    <text evidence="1">Belongs to the protease inhibitor I39 (alpha-2-macroglobulin) family. Bacterial alpha-2-macroglobulin subfamily.</text>
</comment>
<dbReference type="Pfam" id="PF07703">
    <property type="entry name" value="A2M_BRD"/>
    <property type="match status" value="1"/>
</dbReference>
<dbReference type="PIRSF" id="PIRSF038980">
    <property type="entry name" value="A2M_bac"/>
    <property type="match status" value="1"/>
</dbReference>